<reference evidence="8" key="2">
    <citation type="submission" date="2021-03" db="UniProtKB">
        <authorList>
            <consortium name="EnsemblPlants"/>
        </authorList>
    </citation>
    <scope>IDENTIFICATION</scope>
</reference>
<evidence type="ECO:0000259" key="7">
    <source>
        <dbReference type="PROSITE" id="PS51369"/>
    </source>
</evidence>
<dbReference type="Proteomes" id="UP000596660">
    <property type="component" value="Unplaced"/>
</dbReference>
<feature type="region of interest" description="Disordered" evidence="6">
    <location>
        <begin position="171"/>
        <end position="192"/>
    </location>
</feature>
<name>A0A803NF58_CHEQI</name>
<dbReference type="GO" id="GO:0003700">
    <property type="term" value="F:DNA-binding transcription factor activity"/>
    <property type="evidence" value="ECO:0007669"/>
    <property type="project" value="InterPro"/>
</dbReference>
<dbReference type="GO" id="GO:2000032">
    <property type="term" value="P:regulation of secondary shoot formation"/>
    <property type="evidence" value="ECO:0007669"/>
    <property type="project" value="TreeGrafter"/>
</dbReference>
<evidence type="ECO:0000256" key="4">
    <source>
        <dbReference type="ARBA" id="ARBA00023163"/>
    </source>
</evidence>
<evidence type="ECO:0000313" key="8">
    <source>
        <dbReference type="EnsemblPlants" id="AUR62044764-RA:cds"/>
    </source>
</evidence>
<dbReference type="PANTHER" id="PTHR31072">
    <property type="entry name" value="TRANSCRIPTION FACTOR TCP4-RELATED"/>
    <property type="match status" value="1"/>
</dbReference>
<dbReference type="AlphaFoldDB" id="A0A803NF58"/>
<evidence type="ECO:0000256" key="1">
    <source>
        <dbReference type="ARBA" id="ARBA00004123"/>
    </source>
</evidence>
<feature type="compositionally biased region" description="Basic and acidic residues" evidence="6">
    <location>
        <begin position="179"/>
        <end position="192"/>
    </location>
</feature>
<keyword evidence="9" id="KW-1185">Reference proteome</keyword>
<dbReference type="Gramene" id="AUR62044764-RA">
    <property type="protein sequence ID" value="AUR62044764-RA:cds"/>
    <property type="gene ID" value="AUR62044764"/>
</dbReference>
<proteinExistence type="predicted"/>
<evidence type="ECO:0000256" key="5">
    <source>
        <dbReference type="ARBA" id="ARBA00023242"/>
    </source>
</evidence>
<dbReference type="GO" id="GO:0005634">
    <property type="term" value="C:nucleus"/>
    <property type="evidence" value="ECO:0007669"/>
    <property type="project" value="UniProtKB-SubCell"/>
</dbReference>
<dbReference type="PROSITE" id="PS51369">
    <property type="entry name" value="TCP"/>
    <property type="match status" value="1"/>
</dbReference>
<feature type="domain" description="TCP" evidence="7">
    <location>
        <begin position="89"/>
        <end position="147"/>
    </location>
</feature>
<accession>A0A803NF58</accession>
<keyword evidence="4" id="KW-0804">Transcription</keyword>
<organism evidence="8 9">
    <name type="scientific">Chenopodium quinoa</name>
    <name type="common">Quinoa</name>
    <dbReference type="NCBI Taxonomy" id="63459"/>
    <lineage>
        <taxon>Eukaryota</taxon>
        <taxon>Viridiplantae</taxon>
        <taxon>Streptophyta</taxon>
        <taxon>Embryophyta</taxon>
        <taxon>Tracheophyta</taxon>
        <taxon>Spermatophyta</taxon>
        <taxon>Magnoliopsida</taxon>
        <taxon>eudicotyledons</taxon>
        <taxon>Gunneridae</taxon>
        <taxon>Pentapetalae</taxon>
        <taxon>Caryophyllales</taxon>
        <taxon>Chenopodiaceae</taxon>
        <taxon>Chenopodioideae</taxon>
        <taxon>Atripliceae</taxon>
        <taxon>Chenopodium</taxon>
    </lineage>
</organism>
<evidence type="ECO:0000256" key="3">
    <source>
        <dbReference type="ARBA" id="ARBA00023125"/>
    </source>
</evidence>
<dbReference type="EnsemblPlants" id="AUR62044764-RA">
    <property type="protein sequence ID" value="AUR62044764-RA:cds"/>
    <property type="gene ID" value="AUR62044764"/>
</dbReference>
<dbReference type="Pfam" id="PF03634">
    <property type="entry name" value="TCP"/>
    <property type="match status" value="1"/>
</dbReference>
<evidence type="ECO:0000313" key="9">
    <source>
        <dbReference type="Proteomes" id="UP000596660"/>
    </source>
</evidence>
<keyword evidence="5" id="KW-0539">Nucleus</keyword>
<keyword evidence="2" id="KW-0805">Transcription regulation</keyword>
<reference evidence="8" key="1">
    <citation type="journal article" date="2017" name="Nature">
        <title>The genome of Chenopodium quinoa.</title>
        <authorList>
            <person name="Jarvis D.E."/>
            <person name="Ho Y.S."/>
            <person name="Lightfoot D.J."/>
            <person name="Schmoeckel S.M."/>
            <person name="Li B."/>
            <person name="Borm T.J.A."/>
            <person name="Ohyanagi H."/>
            <person name="Mineta K."/>
            <person name="Michell C.T."/>
            <person name="Saber N."/>
            <person name="Kharbatia N.M."/>
            <person name="Rupper R.R."/>
            <person name="Sharp A.R."/>
            <person name="Dally N."/>
            <person name="Boughton B.A."/>
            <person name="Woo Y.H."/>
            <person name="Gao G."/>
            <person name="Schijlen E.G.W.M."/>
            <person name="Guo X."/>
            <person name="Momin A.A."/>
            <person name="Negrao S."/>
            <person name="Al-Babili S."/>
            <person name="Gehring C."/>
            <person name="Roessner U."/>
            <person name="Jung C."/>
            <person name="Murphy K."/>
            <person name="Arold S.T."/>
            <person name="Gojobori T."/>
            <person name="van der Linden C.G."/>
            <person name="van Loo E.N."/>
            <person name="Jellen E.N."/>
            <person name="Maughan P.J."/>
            <person name="Tester M."/>
        </authorList>
    </citation>
    <scope>NUCLEOTIDE SEQUENCE [LARGE SCALE GENOMIC DNA]</scope>
    <source>
        <strain evidence="8">cv. PI 614886</strain>
    </source>
</reference>
<dbReference type="PANTHER" id="PTHR31072:SF87">
    <property type="entry name" value="TRANSCRIPTION FACTOR TCP12"/>
    <property type="match status" value="1"/>
</dbReference>
<protein>
    <recommendedName>
        <fullName evidence="7">TCP domain-containing protein</fullName>
    </recommendedName>
</protein>
<comment type="subcellular location">
    <subcellularLocation>
        <location evidence="1">Nucleus</location>
    </subcellularLocation>
</comment>
<sequence>MFSSNNNNNSYPLFYDQSPSFFTNRAIPESNNIFLFQHYYGKFLPPTSYPPISDNSIVNLSSEPSINQQNGLLCPSNVRVSSSRRAAGKKDRHTKITTAQGVRDRRVRLSMSIAREFFNLQDMLGFDKASKTLGWLLTHSKAAIDELASTSNLKPPVTPDDNEVVVINDQEYCTSNNNDDEKSSSKRERGEK</sequence>
<dbReference type="InterPro" id="IPR017887">
    <property type="entry name" value="TF_TCP_subgr"/>
</dbReference>
<dbReference type="InterPro" id="IPR005333">
    <property type="entry name" value="Transcription_factor_TCP"/>
</dbReference>
<dbReference type="GO" id="GO:0043565">
    <property type="term" value="F:sequence-specific DNA binding"/>
    <property type="evidence" value="ECO:0007669"/>
    <property type="project" value="TreeGrafter"/>
</dbReference>
<evidence type="ECO:0000256" key="6">
    <source>
        <dbReference type="SAM" id="MobiDB-lite"/>
    </source>
</evidence>
<keyword evidence="3" id="KW-0238">DNA-binding</keyword>
<evidence type="ECO:0000256" key="2">
    <source>
        <dbReference type="ARBA" id="ARBA00023015"/>
    </source>
</evidence>